<dbReference type="eggNOG" id="COG1749">
    <property type="taxonomic scope" value="Bacteria"/>
</dbReference>
<keyword evidence="9" id="KW-0282">Flagellum</keyword>
<dbReference type="Pfam" id="PF06429">
    <property type="entry name" value="Flg_bbr_C"/>
    <property type="match status" value="1"/>
</dbReference>
<feature type="domain" description="Flagellar basal body rod protein N-terminal" evidence="6">
    <location>
        <begin position="7"/>
        <end position="37"/>
    </location>
</feature>
<protein>
    <recommendedName>
        <fullName evidence="4">Flagellar hook protein FlgE</fullName>
    </recommendedName>
</protein>
<keyword evidence="3 4" id="KW-0975">Bacterial flagellum</keyword>
<feature type="domain" description="Flagellar hook protein FlgE/F/G-like D1" evidence="8">
    <location>
        <begin position="83"/>
        <end position="141"/>
    </location>
</feature>
<evidence type="ECO:0000256" key="3">
    <source>
        <dbReference type="ARBA" id="ARBA00023143"/>
    </source>
</evidence>
<reference evidence="9 10" key="1">
    <citation type="journal article" date="2014" name="Antonie Van Leeuwenhoek">
        <title>Roseivivax atlanticus sp. nov., isolated from surface seawater of the Atlantic Ocean.</title>
        <authorList>
            <person name="Li G."/>
            <person name="Lai Q."/>
            <person name="Liu X."/>
            <person name="Sun F."/>
            <person name="Shao Z."/>
        </authorList>
    </citation>
    <scope>NUCLEOTIDE SEQUENCE [LARGE SCALE GENOMIC DNA]</scope>
    <source>
        <strain evidence="9 10">22II-s10s</strain>
    </source>
</reference>
<evidence type="ECO:0000256" key="1">
    <source>
        <dbReference type="ARBA" id="ARBA00004117"/>
    </source>
</evidence>
<comment type="subcellular location">
    <subcellularLocation>
        <location evidence="1 4">Bacterial flagellum basal body</location>
    </subcellularLocation>
</comment>
<dbReference type="AlphaFoldDB" id="W4HHL2"/>
<dbReference type="InterPro" id="IPR001444">
    <property type="entry name" value="Flag_bb_rod_N"/>
</dbReference>
<evidence type="ECO:0000313" key="10">
    <source>
        <dbReference type="Proteomes" id="UP000019063"/>
    </source>
</evidence>
<accession>W4HHL2</accession>
<dbReference type="Pfam" id="PF00460">
    <property type="entry name" value="Flg_bb_rod"/>
    <property type="match status" value="1"/>
</dbReference>
<dbReference type="GO" id="GO:0009424">
    <property type="term" value="C:bacterial-type flagellum hook"/>
    <property type="evidence" value="ECO:0007669"/>
    <property type="project" value="TreeGrafter"/>
</dbReference>
<dbReference type="RefSeq" id="WP_043846373.1">
    <property type="nucleotide sequence ID" value="NZ_AQQW01000012.1"/>
</dbReference>
<comment type="function">
    <text evidence="4">A flexible structure which links the flagellar filament to the drive apparatus in the basal body.</text>
</comment>
<organism evidence="9 10">
    <name type="scientific">Roseivivax marinus</name>
    <dbReference type="NCBI Taxonomy" id="1379903"/>
    <lineage>
        <taxon>Bacteria</taxon>
        <taxon>Pseudomonadati</taxon>
        <taxon>Pseudomonadota</taxon>
        <taxon>Alphaproteobacteria</taxon>
        <taxon>Rhodobacterales</taxon>
        <taxon>Roseobacteraceae</taxon>
        <taxon>Roseivivax</taxon>
    </lineage>
</organism>
<evidence type="ECO:0000256" key="2">
    <source>
        <dbReference type="ARBA" id="ARBA00009677"/>
    </source>
</evidence>
<name>W4HHL2_9RHOB</name>
<keyword evidence="9" id="KW-0966">Cell projection</keyword>
<keyword evidence="9" id="KW-0969">Cilium</keyword>
<dbReference type="InterPro" id="IPR053967">
    <property type="entry name" value="LlgE_F_G-like_D1"/>
</dbReference>
<evidence type="ECO:0000313" key="9">
    <source>
        <dbReference type="EMBL" id="ETW11470.1"/>
    </source>
</evidence>
<dbReference type="Proteomes" id="UP000019063">
    <property type="component" value="Unassembled WGS sequence"/>
</dbReference>
<feature type="region of interest" description="Disordered" evidence="5">
    <location>
        <begin position="48"/>
        <end position="70"/>
    </location>
</feature>
<evidence type="ECO:0000256" key="5">
    <source>
        <dbReference type="SAM" id="MobiDB-lite"/>
    </source>
</evidence>
<evidence type="ECO:0000259" key="8">
    <source>
        <dbReference type="Pfam" id="PF22692"/>
    </source>
</evidence>
<dbReference type="GO" id="GO:0009425">
    <property type="term" value="C:bacterial-type flagellum basal body"/>
    <property type="evidence" value="ECO:0007669"/>
    <property type="project" value="UniProtKB-SubCell"/>
</dbReference>
<evidence type="ECO:0000259" key="6">
    <source>
        <dbReference type="Pfam" id="PF00460"/>
    </source>
</evidence>
<dbReference type="GO" id="GO:0005829">
    <property type="term" value="C:cytosol"/>
    <property type="evidence" value="ECO:0007669"/>
    <property type="project" value="TreeGrafter"/>
</dbReference>
<feature type="domain" description="Flagellar basal-body/hook protein C-terminal" evidence="7">
    <location>
        <begin position="388"/>
        <end position="432"/>
    </location>
</feature>
<dbReference type="STRING" id="1379903.ATO8_17405"/>
<comment type="caution">
    <text evidence="9">The sequence shown here is derived from an EMBL/GenBank/DDBJ whole genome shotgun (WGS) entry which is preliminary data.</text>
</comment>
<evidence type="ECO:0000256" key="4">
    <source>
        <dbReference type="RuleBase" id="RU362116"/>
    </source>
</evidence>
<dbReference type="Pfam" id="PF22692">
    <property type="entry name" value="LlgE_F_G_D1"/>
    <property type="match status" value="1"/>
</dbReference>
<gene>
    <name evidence="9" type="ORF">ATO8_17405</name>
</gene>
<dbReference type="InterPro" id="IPR010930">
    <property type="entry name" value="Flg_bb/hook_C_dom"/>
</dbReference>
<sequence length="434" mass="43787">MSITQAMQIGISGLAANSGRVGNISDNIANANTDGYRRSFSQLVTTTTGSGVSATGAGVRASDRSDVSTAGGLRSTGVATDLAVSGDGFFVVSRNPNETNAANFMLTRAGSFRPDENGNLVNSAGYYLAGHAYGEDGTLGAVDMSSFAGMTTVNVGDVTIEGRASTEMSAATNLPAQAAGLATPGAPFVSSAEYYNALGGTERLTLSWEPTATDNTWVLNVSDQAEGPLGSVTVAFNDSGPDAGTPAAYTGATSVAAAPGGFAFDPATGIATLTIDNADTPQVIELAIGAPGTTDGVTQFAGDFTGLSSTVDGEAAGTLVRSEVAQNGDVYGIFDSGQRKLLYSVPMATVTNPDGLSEADGNAFLLSRSSGPLNLARAGEAGAGTVTSGALEGSNVEVAQELTDLIVAQRAYSSNAKIVTTSDQMLEETLSLKR</sequence>
<dbReference type="InterPro" id="IPR037925">
    <property type="entry name" value="FlgE/F/G-like"/>
</dbReference>
<dbReference type="EMBL" id="AQQW01000012">
    <property type="protein sequence ID" value="ETW11470.1"/>
    <property type="molecule type" value="Genomic_DNA"/>
</dbReference>
<dbReference type="PATRIC" id="fig|1317118.6.peg.3581"/>
<dbReference type="GO" id="GO:0071978">
    <property type="term" value="P:bacterial-type flagellum-dependent swarming motility"/>
    <property type="evidence" value="ECO:0007669"/>
    <property type="project" value="TreeGrafter"/>
</dbReference>
<dbReference type="PANTHER" id="PTHR30435:SF1">
    <property type="entry name" value="FLAGELLAR HOOK PROTEIN FLGE"/>
    <property type="match status" value="1"/>
</dbReference>
<dbReference type="InterPro" id="IPR020013">
    <property type="entry name" value="Flagellar_FlgE/F/G"/>
</dbReference>
<evidence type="ECO:0000259" key="7">
    <source>
        <dbReference type="Pfam" id="PF06429"/>
    </source>
</evidence>
<feature type="compositionally biased region" description="Low complexity" evidence="5">
    <location>
        <begin position="48"/>
        <end position="60"/>
    </location>
</feature>
<dbReference type="SUPFAM" id="SSF117143">
    <property type="entry name" value="Flagellar hook protein flgE"/>
    <property type="match status" value="1"/>
</dbReference>
<dbReference type="PANTHER" id="PTHR30435">
    <property type="entry name" value="FLAGELLAR PROTEIN"/>
    <property type="match status" value="1"/>
</dbReference>
<keyword evidence="10" id="KW-1185">Reference proteome</keyword>
<proteinExistence type="inferred from homology"/>
<dbReference type="NCBIfam" id="TIGR03506">
    <property type="entry name" value="FlgEFG_subfam"/>
    <property type="match status" value="1"/>
</dbReference>
<comment type="similarity">
    <text evidence="2 4">Belongs to the flagella basal body rod proteins family.</text>
</comment>